<proteinExistence type="inferred from homology"/>
<feature type="transmembrane region" description="Helical" evidence="7">
    <location>
        <begin position="78"/>
        <end position="96"/>
    </location>
</feature>
<keyword evidence="5 7" id="KW-1133">Transmembrane helix</keyword>
<feature type="transmembrane region" description="Helical" evidence="7">
    <location>
        <begin position="12"/>
        <end position="30"/>
    </location>
</feature>
<sequence length="392" mass="43321">MNLKRGEKVAKYSTYINLFLTVVKGAVGYISGSISLIADAMHSFSDVFSSLAVYLGLKISQRKPNQRFPYGYYKVETFVSFVVSVLILVAGIEIMYESIKSIINPHTLKYPTIGIVIALLSAIICYILAIYKEKIGKKIGSQALINDGKHSLIDTFSSLIVFIGILSSFFGYEWIEGLAGIIISILIFHMGIELCKADILALLDAGIDPKIINKIKNIAEKVDGVRGAHAIRLRRCGPYIFGEMHLELDPEKTIKDAHKIILKVKDKVKDEIKSVDILTIQTEAFEKNYKIVAVPLKNGEVSGHLGKASHFAIAKIVDNKITKIEMKENPGAKVEKKKGIKAAKFLKSENIDILAIKNPSKNLEFLLPECKIVKAEGSSLEEIIKNAVKAKS</sequence>
<keyword evidence="4 7" id="KW-0812">Transmembrane</keyword>
<dbReference type="SUPFAM" id="SSF160240">
    <property type="entry name" value="Cation efflux protein cytoplasmic domain-like"/>
    <property type="match status" value="1"/>
</dbReference>
<protein>
    <submittedName>
        <fullName evidence="11">Cation diffusion facilitator family transporter</fullName>
    </submittedName>
</protein>
<dbReference type="InterPro" id="IPR050291">
    <property type="entry name" value="CDF_Transporter"/>
</dbReference>
<dbReference type="Gene3D" id="3.30.420.130">
    <property type="entry name" value="Dinitrogenase iron-molybdenum cofactor biosynthesis domain"/>
    <property type="match status" value="1"/>
</dbReference>
<name>E3GZ58_METFV</name>
<organism evidence="11 12">
    <name type="scientific">Methanothermus fervidus (strain ATCC 43054 / DSM 2088 / JCM 10308 / V24 S)</name>
    <dbReference type="NCBI Taxonomy" id="523846"/>
    <lineage>
        <taxon>Archaea</taxon>
        <taxon>Methanobacteriati</taxon>
        <taxon>Methanobacteriota</taxon>
        <taxon>Methanomada group</taxon>
        <taxon>Methanobacteria</taxon>
        <taxon>Methanobacteriales</taxon>
        <taxon>Methanothermaceae</taxon>
        <taxon>Methanothermus</taxon>
    </lineage>
</organism>
<dbReference type="InterPro" id="IPR036837">
    <property type="entry name" value="Cation_efflux_CTD_sf"/>
</dbReference>
<evidence type="ECO:0000313" key="11">
    <source>
        <dbReference type="EMBL" id="ADP77590.1"/>
    </source>
</evidence>
<evidence type="ECO:0000259" key="8">
    <source>
        <dbReference type="Pfam" id="PF01545"/>
    </source>
</evidence>
<accession>E3GZ58</accession>
<dbReference type="PANTHER" id="PTHR43840">
    <property type="entry name" value="MITOCHONDRIAL METAL TRANSPORTER 1-RELATED"/>
    <property type="match status" value="1"/>
</dbReference>
<dbReference type="HOGENOM" id="CLU_013430_3_3_2"/>
<dbReference type="InterPro" id="IPR003731">
    <property type="entry name" value="Di-Nase_FeMo-co_biosynth"/>
</dbReference>
<evidence type="ECO:0000256" key="3">
    <source>
        <dbReference type="ARBA" id="ARBA00022448"/>
    </source>
</evidence>
<dbReference type="OrthoDB" id="8907at2157"/>
<evidence type="ECO:0000256" key="2">
    <source>
        <dbReference type="ARBA" id="ARBA00008114"/>
    </source>
</evidence>
<dbReference type="Pfam" id="PF01545">
    <property type="entry name" value="Cation_efflux"/>
    <property type="match status" value="1"/>
</dbReference>
<dbReference type="KEGG" id="mfv:Mfer_0791"/>
<dbReference type="Gene3D" id="1.20.1510.10">
    <property type="entry name" value="Cation efflux protein transmembrane domain"/>
    <property type="match status" value="1"/>
</dbReference>
<evidence type="ECO:0000259" key="9">
    <source>
        <dbReference type="Pfam" id="PF02579"/>
    </source>
</evidence>
<dbReference type="Pfam" id="PF02579">
    <property type="entry name" value="Nitro_FeMo-Co"/>
    <property type="match status" value="1"/>
</dbReference>
<evidence type="ECO:0000313" key="12">
    <source>
        <dbReference type="Proteomes" id="UP000002315"/>
    </source>
</evidence>
<dbReference type="InterPro" id="IPR027470">
    <property type="entry name" value="Cation_efflux_CTD"/>
</dbReference>
<feature type="transmembrane region" description="Helical" evidence="7">
    <location>
        <begin position="152"/>
        <end position="172"/>
    </location>
</feature>
<dbReference type="InterPro" id="IPR058533">
    <property type="entry name" value="Cation_efflux_TM"/>
</dbReference>
<feature type="transmembrane region" description="Helical" evidence="7">
    <location>
        <begin position="108"/>
        <end position="131"/>
    </location>
</feature>
<evidence type="ECO:0000256" key="4">
    <source>
        <dbReference type="ARBA" id="ARBA00022692"/>
    </source>
</evidence>
<dbReference type="GO" id="GO:0016020">
    <property type="term" value="C:membrane"/>
    <property type="evidence" value="ECO:0007669"/>
    <property type="project" value="UniProtKB-SubCell"/>
</dbReference>
<dbReference type="Proteomes" id="UP000002315">
    <property type="component" value="Chromosome"/>
</dbReference>
<feature type="transmembrane region" description="Helical" evidence="7">
    <location>
        <begin position="178"/>
        <end position="195"/>
    </location>
</feature>
<feature type="domain" description="Cation efflux protein cytoplasmic" evidence="10">
    <location>
        <begin position="208"/>
        <end position="283"/>
    </location>
</feature>
<evidence type="ECO:0000256" key="7">
    <source>
        <dbReference type="SAM" id="Phobius"/>
    </source>
</evidence>
<dbReference type="EMBL" id="CP002278">
    <property type="protein sequence ID" value="ADP77590.1"/>
    <property type="molecule type" value="Genomic_DNA"/>
</dbReference>
<feature type="domain" description="Cation efflux protein transmembrane" evidence="8">
    <location>
        <begin position="11"/>
        <end position="203"/>
    </location>
</feature>
<dbReference type="Pfam" id="PF16916">
    <property type="entry name" value="ZT_dimer"/>
    <property type="match status" value="1"/>
</dbReference>
<dbReference type="InterPro" id="IPR036105">
    <property type="entry name" value="DiNase_FeMo-co_biosyn_sf"/>
</dbReference>
<dbReference type="AlphaFoldDB" id="E3GZ58"/>
<dbReference type="Gene3D" id="3.30.70.1350">
    <property type="entry name" value="Cation efflux protein, cytoplasmic domain"/>
    <property type="match status" value="1"/>
</dbReference>
<evidence type="ECO:0000256" key="6">
    <source>
        <dbReference type="ARBA" id="ARBA00023136"/>
    </source>
</evidence>
<gene>
    <name evidence="11" type="ordered locus">Mfer_0791</name>
</gene>
<keyword evidence="6 7" id="KW-0472">Membrane</keyword>
<keyword evidence="12" id="KW-1185">Reference proteome</keyword>
<comment type="subcellular location">
    <subcellularLocation>
        <location evidence="1">Membrane</location>
        <topology evidence="1">Multi-pass membrane protein</topology>
    </subcellularLocation>
</comment>
<dbReference type="GO" id="GO:0008324">
    <property type="term" value="F:monoatomic cation transmembrane transporter activity"/>
    <property type="evidence" value="ECO:0007669"/>
    <property type="project" value="InterPro"/>
</dbReference>
<reference evidence="11 12" key="1">
    <citation type="journal article" date="2010" name="Stand. Genomic Sci.">
        <title>Complete genome sequence of Methanothermus fervidus type strain (V24S).</title>
        <authorList>
            <person name="Anderson I."/>
            <person name="Djao O.D."/>
            <person name="Misra M."/>
            <person name="Chertkov O."/>
            <person name="Nolan M."/>
            <person name="Lucas S."/>
            <person name="Lapidus A."/>
            <person name="Del Rio T.G."/>
            <person name="Tice H."/>
            <person name="Cheng J.F."/>
            <person name="Tapia R."/>
            <person name="Han C."/>
            <person name="Goodwin L."/>
            <person name="Pitluck S."/>
            <person name="Liolios K."/>
            <person name="Ivanova N."/>
            <person name="Mavromatis K."/>
            <person name="Mikhailova N."/>
            <person name="Pati A."/>
            <person name="Brambilla E."/>
            <person name="Chen A."/>
            <person name="Palaniappan K."/>
            <person name="Land M."/>
            <person name="Hauser L."/>
            <person name="Chang Y.J."/>
            <person name="Jeffries C.D."/>
            <person name="Sikorski J."/>
            <person name="Spring S."/>
            <person name="Rohde M."/>
            <person name="Eichinger K."/>
            <person name="Huber H."/>
            <person name="Wirth R."/>
            <person name="Goker M."/>
            <person name="Detter J.C."/>
            <person name="Woyke T."/>
            <person name="Bristow J."/>
            <person name="Eisen J.A."/>
            <person name="Markowitz V."/>
            <person name="Hugenholtz P."/>
            <person name="Klenk H.P."/>
            <person name="Kyrpides N.C."/>
        </authorList>
    </citation>
    <scope>NUCLEOTIDE SEQUENCE [LARGE SCALE GENOMIC DNA]</scope>
    <source>
        <strain evidence="12">ATCC 43054 / DSM 2088 / JCM 10308 / V24 S</strain>
    </source>
</reference>
<dbReference type="NCBIfam" id="TIGR01297">
    <property type="entry name" value="CDF"/>
    <property type="match status" value="1"/>
</dbReference>
<evidence type="ECO:0000256" key="1">
    <source>
        <dbReference type="ARBA" id="ARBA00004141"/>
    </source>
</evidence>
<dbReference type="FunFam" id="1.20.1510.10:FF:000006">
    <property type="entry name" value="Divalent cation efflux transporter"/>
    <property type="match status" value="1"/>
</dbReference>
<comment type="similarity">
    <text evidence="2">Belongs to the cation diffusion facilitator (CDF) transporter (TC 2.A.4) family.</text>
</comment>
<dbReference type="InterPro" id="IPR027469">
    <property type="entry name" value="Cation_efflux_TMD_sf"/>
</dbReference>
<keyword evidence="3" id="KW-0813">Transport</keyword>
<dbReference type="PANTHER" id="PTHR43840:SF15">
    <property type="entry name" value="MITOCHONDRIAL METAL TRANSPORTER 1-RELATED"/>
    <property type="match status" value="1"/>
</dbReference>
<evidence type="ECO:0000259" key="10">
    <source>
        <dbReference type="Pfam" id="PF16916"/>
    </source>
</evidence>
<dbReference type="InterPro" id="IPR002524">
    <property type="entry name" value="Cation_efflux"/>
</dbReference>
<dbReference type="SUPFAM" id="SSF161111">
    <property type="entry name" value="Cation efflux protein transmembrane domain-like"/>
    <property type="match status" value="1"/>
</dbReference>
<evidence type="ECO:0000256" key="5">
    <source>
        <dbReference type="ARBA" id="ARBA00022989"/>
    </source>
</evidence>
<feature type="domain" description="Dinitrogenase iron-molybdenum cofactor biosynthesis" evidence="9">
    <location>
        <begin position="298"/>
        <end position="387"/>
    </location>
</feature>
<dbReference type="SUPFAM" id="SSF53146">
    <property type="entry name" value="Nitrogenase accessory factor-like"/>
    <property type="match status" value="1"/>
</dbReference>
<dbReference type="STRING" id="523846.Mfer_0791"/>